<proteinExistence type="predicted"/>
<dbReference type="Proteomes" id="UP000799536">
    <property type="component" value="Unassembled WGS sequence"/>
</dbReference>
<feature type="chain" id="PRO_5040351082" evidence="1">
    <location>
        <begin position="19"/>
        <end position="53"/>
    </location>
</feature>
<dbReference type="EMBL" id="ML994114">
    <property type="protein sequence ID" value="KAF2198835.1"/>
    <property type="molecule type" value="Genomic_DNA"/>
</dbReference>
<protein>
    <submittedName>
        <fullName evidence="2">Uncharacterized protein</fullName>
    </submittedName>
</protein>
<accession>A0A9P4JGL7</accession>
<sequence>MNPLSVAASIVSILVAAGEVVEIVEPFVSSTKDAPKIAVFVYSEVNRVRIVVS</sequence>
<reference evidence="2" key="1">
    <citation type="journal article" date="2020" name="Stud. Mycol.">
        <title>101 Dothideomycetes genomes: a test case for predicting lifestyles and emergence of pathogens.</title>
        <authorList>
            <person name="Haridas S."/>
            <person name="Albert R."/>
            <person name="Binder M."/>
            <person name="Bloem J."/>
            <person name="Labutti K."/>
            <person name="Salamov A."/>
            <person name="Andreopoulos B."/>
            <person name="Baker S."/>
            <person name="Barry K."/>
            <person name="Bills G."/>
            <person name="Bluhm B."/>
            <person name="Cannon C."/>
            <person name="Castanera R."/>
            <person name="Culley D."/>
            <person name="Daum C."/>
            <person name="Ezra D."/>
            <person name="Gonzalez J."/>
            <person name="Henrissat B."/>
            <person name="Kuo A."/>
            <person name="Liang C."/>
            <person name="Lipzen A."/>
            <person name="Lutzoni F."/>
            <person name="Magnuson J."/>
            <person name="Mondo S."/>
            <person name="Nolan M."/>
            <person name="Ohm R."/>
            <person name="Pangilinan J."/>
            <person name="Park H.-J."/>
            <person name="Ramirez L."/>
            <person name="Alfaro M."/>
            <person name="Sun H."/>
            <person name="Tritt A."/>
            <person name="Yoshinaga Y."/>
            <person name="Zwiers L.-H."/>
            <person name="Turgeon B."/>
            <person name="Goodwin S."/>
            <person name="Spatafora J."/>
            <person name="Crous P."/>
            <person name="Grigoriev I."/>
        </authorList>
    </citation>
    <scope>NUCLEOTIDE SEQUENCE</scope>
    <source>
        <strain evidence="2">ATCC 74209</strain>
    </source>
</reference>
<dbReference type="OrthoDB" id="19923at2759"/>
<keyword evidence="3" id="KW-1185">Reference proteome</keyword>
<keyword evidence="1" id="KW-0732">Signal</keyword>
<organism evidence="2 3">
    <name type="scientific">Delitschia confertaspora ATCC 74209</name>
    <dbReference type="NCBI Taxonomy" id="1513339"/>
    <lineage>
        <taxon>Eukaryota</taxon>
        <taxon>Fungi</taxon>
        <taxon>Dikarya</taxon>
        <taxon>Ascomycota</taxon>
        <taxon>Pezizomycotina</taxon>
        <taxon>Dothideomycetes</taxon>
        <taxon>Pleosporomycetidae</taxon>
        <taxon>Pleosporales</taxon>
        <taxon>Delitschiaceae</taxon>
        <taxon>Delitschia</taxon>
    </lineage>
</organism>
<comment type="caution">
    <text evidence="2">The sequence shown here is derived from an EMBL/GenBank/DDBJ whole genome shotgun (WGS) entry which is preliminary data.</text>
</comment>
<evidence type="ECO:0000256" key="1">
    <source>
        <dbReference type="SAM" id="SignalP"/>
    </source>
</evidence>
<dbReference type="AlphaFoldDB" id="A0A9P4JGL7"/>
<evidence type="ECO:0000313" key="3">
    <source>
        <dbReference type="Proteomes" id="UP000799536"/>
    </source>
</evidence>
<feature type="signal peptide" evidence="1">
    <location>
        <begin position="1"/>
        <end position="18"/>
    </location>
</feature>
<gene>
    <name evidence="2" type="ORF">GQ43DRAFT_140468</name>
</gene>
<evidence type="ECO:0000313" key="2">
    <source>
        <dbReference type="EMBL" id="KAF2198835.1"/>
    </source>
</evidence>
<name>A0A9P4JGL7_9PLEO</name>